<dbReference type="SUPFAM" id="SSF57701">
    <property type="entry name" value="Zn2/Cys6 DNA-binding domain"/>
    <property type="match status" value="1"/>
</dbReference>
<dbReference type="Pfam" id="PF00172">
    <property type="entry name" value="Zn_clus"/>
    <property type="match status" value="1"/>
</dbReference>
<protein>
    <submittedName>
        <fullName evidence="3">Transcription factor</fullName>
    </submittedName>
</protein>
<organism evidence="3 4">
    <name type="scientific">Ganoderma sinense ZZ0214-1</name>
    <dbReference type="NCBI Taxonomy" id="1077348"/>
    <lineage>
        <taxon>Eukaryota</taxon>
        <taxon>Fungi</taxon>
        <taxon>Dikarya</taxon>
        <taxon>Basidiomycota</taxon>
        <taxon>Agaricomycotina</taxon>
        <taxon>Agaricomycetes</taxon>
        <taxon>Polyporales</taxon>
        <taxon>Polyporaceae</taxon>
        <taxon>Ganoderma</taxon>
    </lineage>
</organism>
<dbReference type="InterPro" id="IPR001138">
    <property type="entry name" value="Zn2Cys6_DnaBD"/>
</dbReference>
<comment type="caution">
    <text evidence="3">The sequence shown here is derived from an EMBL/GenBank/DDBJ whole genome shotgun (WGS) entry which is preliminary data.</text>
</comment>
<gene>
    <name evidence="3" type="ORF">GSI_02467</name>
</gene>
<feature type="domain" description="Zn(2)-C6 fungal-type" evidence="2">
    <location>
        <begin position="202"/>
        <end position="243"/>
    </location>
</feature>
<dbReference type="GO" id="GO:0008270">
    <property type="term" value="F:zinc ion binding"/>
    <property type="evidence" value="ECO:0007669"/>
    <property type="project" value="InterPro"/>
</dbReference>
<dbReference type="GO" id="GO:0000981">
    <property type="term" value="F:DNA-binding transcription factor activity, RNA polymerase II-specific"/>
    <property type="evidence" value="ECO:0007669"/>
    <property type="project" value="InterPro"/>
</dbReference>
<sequence>MPSPPATLSHPERTRSLPELDLDSLSFTDASPPTPRYVVVSWADALVAQGHGWDPRIYSDPLPSTSSTPQPLLDDQYPNATLVLTPPIDTDADQKTLFPALSRDIAELLPGTHSSSSILLHDPFPHHHQQNTGSWFASRGGTPTGDHSYDVEFYCSAPSSPMPPTDTLNVDMKPHRTRPAIALDPTQPLRVDGKPRERVYAACERCRVRKLRCDGAQPTCYNCQRAADKTHRTAKARVLQCVYPAGPPKRRGADKAQRIRSPIGQRRPRSAPKAASDKGKGKEREGTVSASDGGEGSGLSAPGTPDD</sequence>
<dbReference type="InterPro" id="IPR036864">
    <property type="entry name" value="Zn2-C6_fun-type_DNA-bd_sf"/>
</dbReference>
<dbReference type="PROSITE" id="PS50048">
    <property type="entry name" value="ZN2_CY6_FUNGAL_2"/>
    <property type="match status" value="1"/>
</dbReference>
<evidence type="ECO:0000259" key="2">
    <source>
        <dbReference type="PROSITE" id="PS50048"/>
    </source>
</evidence>
<dbReference type="AlphaFoldDB" id="A0A2G8SPN8"/>
<evidence type="ECO:0000313" key="3">
    <source>
        <dbReference type="EMBL" id="PIL35737.1"/>
    </source>
</evidence>
<name>A0A2G8SPN8_9APHY</name>
<feature type="region of interest" description="Disordered" evidence="1">
    <location>
        <begin position="242"/>
        <end position="307"/>
    </location>
</feature>
<keyword evidence="4" id="KW-1185">Reference proteome</keyword>
<dbReference type="EMBL" id="AYKW01000003">
    <property type="protein sequence ID" value="PIL35737.1"/>
    <property type="molecule type" value="Genomic_DNA"/>
</dbReference>
<feature type="region of interest" description="Disordered" evidence="1">
    <location>
        <begin position="1"/>
        <end position="33"/>
    </location>
</feature>
<feature type="compositionally biased region" description="Basic and acidic residues" evidence="1">
    <location>
        <begin position="275"/>
        <end position="286"/>
    </location>
</feature>
<accession>A0A2G8SPN8</accession>
<evidence type="ECO:0000313" key="4">
    <source>
        <dbReference type="Proteomes" id="UP000230002"/>
    </source>
</evidence>
<dbReference type="STRING" id="1077348.A0A2G8SPN8"/>
<evidence type="ECO:0000256" key="1">
    <source>
        <dbReference type="SAM" id="MobiDB-lite"/>
    </source>
</evidence>
<dbReference type="CDD" id="cd00067">
    <property type="entry name" value="GAL4"/>
    <property type="match status" value="1"/>
</dbReference>
<dbReference type="OrthoDB" id="39175at2759"/>
<proteinExistence type="predicted"/>
<reference evidence="3 4" key="1">
    <citation type="journal article" date="2015" name="Sci. Rep.">
        <title>Chromosome-level genome map provides insights into diverse defense mechanisms in the medicinal fungus Ganoderma sinense.</title>
        <authorList>
            <person name="Zhu Y."/>
            <person name="Xu J."/>
            <person name="Sun C."/>
            <person name="Zhou S."/>
            <person name="Xu H."/>
            <person name="Nelson D.R."/>
            <person name="Qian J."/>
            <person name="Song J."/>
            <person name="Luo H."/>
            <person name="Xiang L."/>
            <person name="Li Y."/>
            <person name="Xu Z."/>
            <person name="Ji A."/>
            <person name="Wang L."/>
            <person name="Lu S."/>
            <person name="Hayward A."/>
            <person name="Sun W."/>
            <person name="Li X."/>
            <person name="Schwartz D.C."/>
            <person name="Wang Y."/>
            <person name="Chen S."/>
        </authorList>
    </citation>
    <scope>NUCLEOTIDE SEQUENCE [LARGE SCALE GENOMIC DNA]</scope>
    <source>
        <strain evidence="3 4">ZZ0214-1</strain>
    </source>
</reference>
<dbReference type="Gene3D" id="4.10.240.10">
    <property type="entry name" value="Zn(2)-C6 fungal-type DNA-binding domain"/>
    <property type="match status" value="1"/>
</dbReference>
<dbReference type="Proteomes" id="UP000230002">
    <property type="component" value="Unassembled WGS sequence"/>
</dbReference>
<dbReference type="SMART" id="SM00066">
    <property type="entry name" value="GAL4"/>
    <property type="match status" value="1"/>
</dbReference>